<keyword evidence="2" id="KW-1185">Reference proteome</keyword>
<accession>A0A5N6R2H8</accession>
<dbReference type="AlphaFoldDB" id="A0A5N6R2H8"/>
<dbReference type="Gene3D" id="2.30.29.30">
    <property type="entry name" value="Pleckstrin-homology domain (PH domain)/Phosphotyrosine-binding domain (PTB)"/>
    <property type="match status" value="1"/>
</dbReference>
<sequence length="130" mass="14274">MHPLCCISLESPGESVGDRSTSSSLWRARSLPAGFLGRFAGNAGGSESSVAGVLSKWTIHGKGWRSRWFVLRNSVVSYAKIRRSENLNLLALTTDDVRLIGEISADRLSRMDSGRLKHRKDVGIVHLKVL</sequence>
<protein>
    <recommendedName>
        <fullName evidence="3">PH domain-containing protein</fullName>
    </recommendedName>
</protein>
<gene>
    <name evidence="1" type="ORF">FH972_012000</name>
</gene>
<name>A0A5N6R2H8_9ROSI</name>
<proteinExistence type="predicted"/>
<organism evidence="1 2">
    <name type="scientific">Carpinus fangiana</name>
    <dbReference type="NCBI Taxonomy" id="176857"/>
    <lineage>
        <taxon>Eukaryota</taxon>
        <taxon>Viridiplantae</taxon>
        <taxon>Streptophyta</taxon>
        <taxon>Embryophyta</taxon>
        <taxon>Tracheophyta</taxon>
        <taxon>Spermatophyta</taxon>
        <taxon>Magnoliopsida</taxon>
        <taxon>eudicotyledons</taxon>
        <taxon>Gunneridae</taxon>
        <taxon>Pentapetalae</taxon>
        <taxon>rosids</taxon>
        <taxon>fabids</taxon>
        <taxon>Fagales</taxon>
        <taxon>Betulaceae</taxon>
        <taxon>Carpinus</taxon>
    </lineage>
</organism>
<dbReference type="OrthoDB" id="14833at2759"/>
<evidence type="ECO:0008006" key="3">
    <source>
        <dbReference type="Google" id="ProtNLM"/>
    </source>
</evidence>
<dbReference type="InterPro" id="IPR011993">
    <property type="entry name" value="PH-like_dom_sf"/>
</dbReference>
<evidence type="ECO:0000313" key="1">
    <source>
        <dbReference type="EMBL" id="KAE8055139.1"/>
    </source>
</evidence>
<dbReference type="SUPFAM" id="SSF50729">
    <property type="entry name" value="PH domain-like"/>
    <property type="match status" value="1"/>
</dbReference>
<dbReference type="Proteomes" id="UP000327013">
    <property type="component" value="Chromosome 5"/>
</dbReference>
<dbReference type="EMBL" id="CM017325">
    <property type="protein sequence ID" value="KAE8055139.1"/>
    <property type="molecule type" value="Genomic_DNA"/>
</dbReference>
<reference evidence="1 2" key="1">
    <citation type="submission" date="2019-06" db="EMBL/GenBank/DDBJ databases">
        <title>A chromosomal-level reference genome of Carpinus fangiana (Coryloideae, Betulaceae).</title>
        <authorList>
            <person name="Yang X."/>
            <person name="Wang Z."/>
            <person name="Zhang L."/>
            <person name="Hao G."/>
            <person name="Liu J."/>
            <person name="Yang Y."/>
        </authorList>
    </citation>
    <scope>NUCLEOTIDE SEQUENCE [LARGE SCALE GENOMIC DNA]</scope>
    <source>
        <strain evidence="1">Cfa_2016G</strain>
        <tissue evidence="1">Leaf</tissue>
    </source>
</reference>
<evidence type="ECO:0000313" key="2">
    <source>
        <dbReference type="Proteomes" id="UP000327013"/>
    </source>
</evidence>